<evidence type="ECO:0000313" key="2">
    <source>
        <dbReference type="EMBL" id="WMJ16438.1"/>
    </source>
</evidence>
<sequence length="49" mass="5658">MDRLIPVDPQCQTQASDVVGLLILDILSGRQALVHRKRWAHDIDWLKHV</sequence>
<reference evidence="1 3" key="1">
    <citation type="submission" date="2016-11" db="EMBL/GenBank/DDBJ databases">
        <authorList>
            <person name="Kadnikov V."/>
            <person name="Nazina T."/>
        </authorList>
    </citation>
    <scope>NUCLEOTIDE SEQUENCE [LARGE SCALE GENOMIC DNA]</scope>
    <source>
        <strain evidence="1 3">1017</strain>
    </source>
</reference>
<gene>
    <name evidence="1" type="ORF">BRO54_2081</name>
    <name evidence="2" type="ORF">RA955_17775</name>
</gene>
<keyword evidence="4" id="KW-1185">Reference proteome</keyword>
<name>A0A1Q5SYN0_9BACL</name>
<dbReference type="EMBL" id="MQMG01000024">
    <property type="protein sequence ID" value="OKO93131.1"/>
    <property type="molecule type" value="Genomic_DNA"/>
</dbReference>
<accession>A0A1Q5SYN0</accession>
<organism evidence="1 3">
    <name type="scientific">Geobacillus proteiniphilus</name>
    <dbReference type="NCBI Taxonomy" id="860353"/>
    <lineage>
        <taxon>Bacteria</taxon>
        <taxon>Bacillati</taxon>
        <taxon>Bacillota</taxon>
        <taxon>Bacilli</taxon>
        <taxon>Bacillales</taxon>
        <taxon>Anoxybacillaceae</taxon>
        <taxon>Geobacillus</taxon>
    </lineage>
</organism>
<protein>
    <submittedName>
        <fullName evidence="2">DUF4277 domain-containing protein</fullName>
    </submittedName>
    <submittedName>
        <fullName evidence="1">Mobile element protein</fullName>
    </submittedName>
</protein>
<evidence type="ECO:0000313" key="4">
    <source>
        <dbReference type="Proteomes" id="UP001223761"/>
    </source>
</evidence>
<proteinExistence type="predicted"/>
<reference evidence="3" key="2">
    <citation type="submission" date="2017-01" db="EMBL/GenBank/DDBJ databases">
        <title>Genome sequencing and annotation of Geobacillus sp. 1017, a Hydrocarbon-Oxidizing Thermophilic Bacterium Isolated from a Heavy Oil Reservoir (China).</title>
        <authorList>
            <person name="Kadnikov V.V."/>
            <person name="Mardanov A.V."/>
            <person name="Poltaraus A.B."/>
            <person name="Sokolova D.S."/>
            <person name="Semenova E.M."/>
            <person name="Ravin N.V."/>
            <person name="Tourova T.P."/>
            <person name="Nazina T.N."/>
        </authorList>
    </citation>
    <scope>NUCLEOTIDE SEQUENCE [LARGE SCALE GENOMIC DNA]</scope>
    <source>
        <strain evidence="3">1017</strain>
    </source>
</reference>
<evidence type="ECO:0000313" key="1">
    <source>
        <dbReference type="EMBL" id="OKO93131.1"/>
    </source>
</evidence>
<reference evidence="1" key="3">
    <citation type="journal article" date="2019" name="Int. J. Syst. Evol. Microbiol.">
        <title>Geobacillus proteiniphilus sp. nov., a thermophilic bacterium isolated from a high-temperature heavy oil reservoir in China.</title>
        <authorList>
            <person name="Semenova E.M."/>
            <person name="Sokolova D.S."/>
            <person name="Grouzdev D.S."/>
            <person name="Poltaraus A.B."/>
            <person name="Vinokurova N.G."/>
            <person name="Tourova T.P."/>
            <person name="Nazina T.N."/>
        </authorList>
    </citation>
    <scope>NUCLEOTIDE SEQUENCE</scope>
    <source>
        <strain evidence="1">1017</strain>
    </source>
</reference>
<dbReference type="AlphaFoldDB" id="A0A1Q5SYN0"/>
<dbReference type="Proteomes" id="UP001223761">
    <property type="component" value="Chromosome"/>
</dbReference>
<dbReference type="Proteomes" id="UP000186030">
    <property type="component" value="Unassembled WGS sequence"/>
</dbReference>
<evidence type="ECO:0000313" key="3">
    <source>
        <dbReference type="Proteomes" id="UP000186030"/>
    </source>
</evidence>
<dbReference type="EMBL" id="CP133076">
    <property type="protein sequence ID" value="WMJ16438.1"/>
    <property type="molecule type" value="Genomic_DNA"/>
</dbReference>
<reference evidence="2 4" key="4">
    <citation type="submission" date="2023-08" db="EMBL/GenBank/DDBJ databases">
        <title>Genome sequencing of the thermostable Gram positive bacteria Geobacillus proteiniphilus strain T-6.</title>
        <authorList>
            <person name="Shulami S."/>
            <person name="Shoham Y."/>
        </authorList>
    </citation>
    <scope>NUCLEOTIDE SEQUENCE [LARGE SCALE GENOMIC DNA]</scope>
    <source>
        <strain evidence="2 4">T-6</strain>
    </source>
</reference>